<evidence type="ECO:0000256" key="4">
    <source>
        <dbReference type="ARBA" id="ARBA00022912"/>
    </source>
</evidence>
<evidence type="ECO:0000256" key="5">
    <source>
        <dbReference type="ARBA" id="ARBA00023211"/>
    </source>
</evidence>
<gene>
    <name evidence="10" type="ORF">M9Y10_008560</name>
</gene>
<dbReference type="PRINTS" id="PR00114">
    <property type="entry name" value="STPHPHTASE"/>
</dbReference>
<feature type="domain" description="Serine/threonine specific protein phosphatases" evidence="9">
    <location>
        <begin position="136"/>
        <end position="141"/>
    </location>
</feature>
<dbReference type="EMBL" id="JAPFFF010000014">
    <property type="protein sequence ID" value="KAK8870673.1"/>
    <property type="molecule type" value="Genomic_DNA"/>
</dbReference>
<evidence type="ECO:0000259" key="9">
    <source>
        <dbReference type="PROSITE" id="PS00125"/>
    </source>
</evidence>
<evidence type="ECO:0000256" key="2">
    <source>
        <dbReference type="ARBA" id="ARBA00022723"/>
    </source>
</evidence>
<dbReference type="InterPro" id="IPR050341">
    <property type="entry name" value="PP1_catalytic_subunit"/>
</dbReference>
<dbReference type="InterPro" id="IPR006186">
    <property type="entry name" value="Ser/Thr-sp_prot-phosphatase"/>
</dbReference>
<dbReference type="InterPro" id="IPR029052">
    <property type="entry name" value="Metallo-depent_PP-like"/>
</dbReference>
<keyword evidence="5" id="KW-0464">Manganese</keyword>
<keyword evidence="4" id="KW-0904">Protein phosphatase</keyword>
<sequence>MSSDPQSQLLNSYQDIFNFYFQVIQNLNMADPYGSGQSNLVFPIIPINILVQLNQTVSQIFSKEPYLLNICCDVNVVGDLHGHIFDLFRILRTIGFPPDKNYLFLGDFVDRGEFSLETITFIFILKVLFPKNIFIIRGNHEFADMYSRCGFSNELENVYNNPIVSVSFNAAFAEMPLAALVNDSTLCLHGGIGPEFSTLGQINDIKRPLFGYDNALVSSLVWSDPSPQVATFAPSARGLGYLFGSASLNCFLKSQALYLIVRGHECVKNGIEFALDSKIVTVFSASNYCGMLGNKSGVLVLKEDGTHEAFTFPALPYIKRFQAFFIKSEDEFSFKVSNDILSKIAEPKVPRSLPMLNPAKPDFRNNGRVNIGQSGSSSHIPTFPGQVNEISSHMSRQGGGMVRMKPINILGKSMSSRTPASSLRNDDLILRSTSFNRAISSIKQVPVSSSVKVSNFADIQVSPHRQD</sequence>
<comment type="caution">
    <text evidence="10">The sequence shown here is derived from an EMBL/GenBank/DDBJ whole genome shotgun (WGS) entry which is preliminary data.</text>
</comment>
<dbReference type="SUPFAM" id="SSF56300">
    <property type="entry name" value="Metallo-dependent phosphatases"/>
    <property type="match status" value="1"/>
</dbReference>
<dbReference type="EC" id="3.1.3.16" evidence="8"/>
<reference evidence="10 11" key="1">
    <citation type="submission" date="2024-04" db="EMBL/GenBank/DDBJ databases">
        <title>Tritrichomonas musculus Genome.</title>
        <authorList>
            <person name="Alves-Ferreira E."/>
            <person name="Grigg M."/>
            <person name="Lorenzi H."/>
            <person name="Galac M."/>
        </authorList>
    </citation>
    <scope>NUCLEOTIDE SEQUENCE [LARGE SCALE GENOMIC DNA]</scope>
    <source>
        <strain evidence="10 11">EAF2021</strain>
    </source>
</reference>
<evidence type="ECO:0000256" key="8">
    <source>
        <dbReference type="RuleBase" id="RU004273"/>
    </source>
</evidence>
<comment type="similarity">
    <text evidence="8">Belongs to the PPP phosphatase family.</text>
</comment>
<comment type="catalytic activity">
    <reaction evidence="7 8">
        <text>O-phospho-L-threonyl-[protein] + H2O = L-threonyl-[protein] + phosphate</text>
        <dbReference type="Rhea" id="RHEA:47004"/>
        <dbReference type="Rhea" id="RHEA-COMP:11060"/>
        <dbReference type="Rhea" id="RHEA-COMP:11605"/>
        <dbReference type="ChEBI" id="CHEBI:15377"/>
        <dbReference type="ChEBI" id="CHEBI:30013"/>
        <dbReference type="ChEBI" id="CHEBI:43474"/>
        <dbReference type="ChEBI" id="CHEBI:61977"/>
        <dbReference type="EC" id="3.1.3.16"/>
    </reaction>
</comment>
<comment type="cofactor">
    <cofactor evidence="1">
        <name>Mn(2+)</name>
        <dbReference type="ChEBI" id="CHEBI:29035"/>
    </cofactor>
</comment>
<dbReference type="PROSITE" id="PS00125">
    <property type="entry name" value="SER_THR_PHOSPHATASE"/>
    <property type="match status" value="1"/>
</dbReference>
<evidence type="ECO:0000256" key="7">
    <source>
        <dbReference type="ARBA" id="ARBA00048336"/>
    </source>
</evidence>
<keyword evidence="3 8" id="KW-0378">Hydrolase</keyword>
<keyword evidence="11" id="KW-1185">Reference proteome</keyword>
<dbReference type="CDD" id="cd00144">
    <property type="entry name" value="MPP_PPP_family"/>
    <property type="match status" value="1"/>
</dbReference>
<dbReference type="PANTHER" id="PTHR11668:SF300">
    <property type="entry name" value="SERINE_THREONINE-PROTEIN PHOSPHATASE"/>
    <property type="match status" value="1"/>
</dbReference>
<evidence type="ECO:0000256" key="3">
    <source>
        <dbReference type="ARBA" id="ARBA00022801"/>
    </source>
</evidence>
<dbReference type="PANTHER" id="PTHR11668">
    <property type="entry name" value="SERINE/THREONINE PROTEIN PHOSPHATASE"/>
    <property type="match status" value="1"/>
</dbReference>
<dbReference type="InterPro" id="IPR004843">
    <property type="entry name" value="Calcineurin-like_PHP"/>
</dbReference>
<dbReference type="Gene3D" id="3.60.21.10">
    <property type="match status" value="1"/>
</dbReference>
<accession>A0ABR2IYE5</accession>
<keyword evidence="2" id="KW-0479">Metal-binding</keyword>
<comment type="catalytic activity">
    <reaction evidence="6">
        <text>O-phospho-L-seryl-[protein] + H2O = L-seryl-[protein] + phosphate</text>
        <dbReference type="Rhea" id="RHEA:20629"/>
        <dbReference type="Rhea" id="RHEA-COMP:9863"/>
        <dbReference type="Rhea" id="RHEA-COMP:11604"/>
        <dbReference type="ChEBI" id="CHEBI:15377"/>
        <dbReference type="ChEBI" id="CHEBI:29999"/>
        <dbReference type="ChEBI" id="CHEBI:43474"/>
        <dbReference type="ChEBI" id="CHEBI:83421"/>
        <dbReference type="EC" id="3.1.3.16"/>
    </reaction>
</comment>
<evidence type="ECO:0000313" key="10">
    <source>
        <dbReference type="EMBL" id="KAK8870673.1"/>
    </source>
</evidence>
<name>A0ABR2IYE5_9EUKA</name>
<evidence type="ECO:0000256" key="1">
    <source>
        <dbReference type="ARBA" id="ARBA00001936"/>
    </source>
</evidence>
<proteinExistence type="inferred from homology"/>
<dbReference type="SMART" id="SM00156">
    <property type="entry name" value="PP2Ac"/>
    <property type="match status" value="1"/>
</dbReference>
<organism evidence="10 11">
    <name type="scientific">Tritrichomonas musculus</name>
    <dbReference type="NCBI Taxonomy" id="1915356"/>
    <lineage>
        <taxon>Eukaryota</taxon>
        <taxon>Metamonada</taxon>
        <taxon>Parabasalia</taxon>
        <taxon>Tritrichomonadida</taxon>
        <taxon>Tritrichomonadidae</taxon>
        <taxon>Tritrichomonas</taxon>
    </lineage>
</organism>
<evidence type="ECO:0000313" key="11">
    <source>
        <dbReference type="Proteomes" id="UP001470230"/>
    </source>
</evidence>
<dbReference type="Proteomes" id="UP001470230">
    <property type="component" value="Unassembled WGS sequence"/>
</dbReference>
<evidence type="ECO:0000256" key="6">
    <source>
        <dbReference type="ARBA" id="ARBA00047761"/>
    </source>
</evidence>
<dbReference type="Pfam" id="PF00149">
    <property type="entry name" value="Metallophos"/>
    <property type="match status" value="1"/>
</dbReference>
<protein>
    <recommendedName>
        <fullName evidence="8">Serine/threonine-protein phosphatase</fullName>
        <ecNumber evidence="8">3.1.3.16</ecNumber>
    </recommendedName>
</protein>